<evidence type="ECO:0000313" key="1">
    <source>
        <dbReference type="EMBL" id="KAJ0035167.1"/>
    </source>
</evidence>
<comment type="caution">
    <text evidence="1">The sequence shown here is derived from an EMBL/GenBank/DDBJ whole genome shotgun (WGS) entry which is preliminary data.</text>
</comment>
<dbReference type="EMBL" id="CM047742">
    <property type="protein sequence ID" value="KAJ0035167.1"/>
    <property type="molecule type" value="Genomic_DNA"/>
</dbReference>
<organism evidence="1 2">
    <name type="scientific">Pistacia integerrima</name>
    <dbReference type="NCBI Taxonomy" id="434235"/>
    <lineage>
        <taxon>Eukaryota</taxon>
        <taxon>Viridiplantae</taxon>
        <taxon>Streptophyta</taxon>
        <taxon>Embryophyta</taxon>
        <taxon>Tracheophyta</taxon>
        <taxon>Spermatophyta</taxon>
        <taxon>Magnoliopsida</taxon>
        <taxon>eudicotyledons</taxon>
        <taxon>Gunneridae</taxon>
        <taxon>Pentapetalae</taxon>
        <taxon>rosids</taxon>
        <taxon>malvids</taxon>
        <taxon>Sapindales</taxon>
        <taxon>Anacardiaceae</taxon>
        <taxon>Pistacia</taxon>
    </lineage>
</organism>
<keyword evidence="2" id="KW-1185">Reference proteome</keyword>
<name>A0ACC0YGA7_9ROSI</name>
<proteinExistence type="predicted"/>
<dbReference type="Proteomes" id="UP001163603">
    <property type="component" value="Chromosome 7"/>
</dbReference>
<reference evidence="2" key="1">
    <citation type="journal article" date="2023" name="G3 (Bethesda)">
        <title>Genome assembly and association tests identify interacting loci associated with vigor, precocity, and sex in interspecific pistachio rootstocks.</title>
        <authorList>
            <person name="Palmer W."/>
            <person name="Jacygrad E."/>
            <person name="Sagayaradj S."/>
            <person name="Cavanaugh K."/>
            <person name="Han R."/>
            <person name="Bertier L."/>
            <person name="Beede B."/>
            <person name="Kafkas S."/>
            <person name="Golino D."/>
            <person name="Preece J."/>
            <person name="Michelmore R."/>
        </authorList>
    </citation>
    <scope>NUCLEOTIDE SEQUENCE [LARGE SCALE GENOMIC DNA]</scope>
</reference>
<protein>
    <submittedName>
        <fullName evidence="1">Uncharacterized protein</fullName>
    </submittedName>
</protein>
<accession>A0ACC0YGA7</accession>
<gene>
    <name evidence="1" type="ORF">Pint_25321</name>
</gene>
<sequence>MLNMGAVLVHAAAIVLKDVFQCLARLQEDKLRDLRQPIWHPFSSRSWAPPKANDSSLPLLLLTPPTPKWIEALPSPRPSSLPLKQLTTAQIQELLERSLCFNCDKHFHRRHRCKAKFYLLTMADDSKDEIVPED</sequence>
<evidence type="ECO:0000313" key="2">
    <source>
        <dbReference type="Proteomes" id="UP001163603"/>
    </source>
</evidence>